<accession>A0AAV9MWV6</accession>
<dbReference type="Gene3D" id="3.40.50.1000">
    <property type="entry name" value="HAD superfamily/HAD-like"/>
    <property type="match status" value="1"/>
</dbReference>
<dbReference type="InterPro" id="IPR023214">
    <property type="entry name" value="HAD_sf"/>
</dbReference>
<evidence type="ECO:0000313" key="2">
    <source>
        <dbReference type="EMBL" id="KAK5045762.1"/>
    </source>
</evidence>
<protein>
    <recommendedName>
        <fullName evidence="4">Haloacid dehalogenase, type II</fullName>
    </recommendedName>
</protein>
<dbReference type="GeneID" id="89977016"/>
<keyword evidence="3" id="KW-1185">Reference proteome</keyword>
<dbReference type="InterPro" id="IPR036412">
    <property type="entry name" value="HAD-like_sf"/>
</dbReference>
<evidence type="ECO:0000313" key="3">
    <source>
        <dbReference type="Proteomes" id="UP001358417"/>
    </source>
</evidence>
<dbReference type="SUPFAM" id="SSF56784">
    <property type="entry name" value="HAD-like"/>
    <property type="match status" value="1"/>
</dbReference>
<name>A0AAV9MWV6_9EURO</name>
<dbReference type="PANTHER" id="PTHR43316:SF4">
    <property type="entry name" value="ACID DEHALOGENASE, PUTATIVE (AFU_ORTHOLOGUE AFUA_8G05870)-RELATED"/>
    <property type="match status" value="1"/>
</dbReference>
<dbReference type="AlphaFoldDB" id="A0AAV9MWV6"/>
<keyword evidence="1" id="KW-0378">Hydrolase</keyword>
<sequence length="243" mass="27510">MPQQQSKHVVFDVVGTCVSFDAYYECIDKVIGNKLRKETITPKHFGFTWQTVAELEFTFFSISGRYCQYKEVMRAMFYRSLFLAGVSDPRTFATDAERDQCIEGYTSLRLRPGCQECFQILREGGFTVWCFTTGDIQRVRGYFQRENVDIPLENFVTCDTAGVAKPAMAAYKSVLGKLGQDSENWFAAAHMWDVSAAVKAGFKGAYCTVYEKEPCEEIFGDKMTVTEDTLPEMARAIVSSSRS</sequence>
<organism evidence="2 3">
    <name type="scientific">Exophiala bonariae</name>
    <dbReference type="NCBI Taxonomy" id="1690606"/>
    <lineage>
        <taxon>Eukaryota</taxon>
        <taxon>Fungi</taxon>
        <taxon>Dikarya</taxon>
        <taxon>Ascomycota</taxon>
        <taxon>Pezizomycotina</taxon>
        <taxon>Eurotiomycetes</taxon>
        <taxon>Chaetothyriomycetidae</taxon>
        <taxon>Chaetothyriales</taxon>
        <taxon>Herpotrichiellaceae</taxon>
        <taxon>Exophiala</taxon>
    </lineage>
</organism>
<dbReference type="EMBL" id="JAVRRD010000034">
    <property type="protein sequence ID" value="KAK5045762.1"/>
    <property type="molecule type" value="Genomic_DNA"/>
</dbReference>
<dbReference type="PANTHER" id="PTHR43316">
    <property type="entry name" value="HYDROLASE, HALOACID DELAHOGENASE-RELATED"/>
    <property type="match status" value="1"/>
</dbReference>
<comment type="caution">
    <text evidence="2">The sequence shown here is derived from an EMBL/GenBank/DDBJ whole genome shotgun (WGS) entry which is preliminary data.</text>
</comment>
<dbReference type="Gene3D" id="1.10.150.240">
    <property type="entry name" value="Putative phosphatase, domain 2"/>
    <property type="match status" value="1"/>
</dbReference>
<reference evidence="2 3" key="1">
    <citation type="submission" date="2023-08" db="EMBL/GenBank/DDBJ databases">
        <title>Black Yeasts Isolated from many extreme environments.</title>
        <authorList>
            <person name="Coleine C."/>
            <person name="Stajich J.E."/>
            <person name="Selbmann L."/>
        </authorList>
    </citation>
    <scope>NUCLEOTIDE SEQUENCE [LARGE SCALE GENOMIC DNA]</scope>
    <source>
        <strain evidence="2 3">CCFEE 5792</strain>
    </source>
</reference>
<evidence type="ECO:0000256" key="1">
    <source>
        <dbReference type="ARBA" id="ARBA00022801"/>
    </source>
</evidence>
<dbReference type="GO" id="GO:0016787">
    <property type="term" value="F:hydrolase activity"/>
    <property type="evidence" value="ECO:0007669"/>
    <property type="project" value="UniProtKB-KW"/>
</dbReference>
<gene>
    <name evidence="2" type="ORF">LTR84_008854</name>
</gene>
<dbReference type="InterPro" id="IPR051540">
    <property type="entry name" value="S-2-haloacid_dehalogenase"/>
</dbReference>
<dbReference type="RefSeq" id="XP_064701373.1">
    <property type="nucleotide sequence ID" value="XM_064852398.1"/>
</dbReference>
<evidence type="ECO:0008006" key="4">
    <source>
        <dbReference type="Google" id="ProtNLM"/>
    </source>
</evidence>
<dbReference type="Pfam" id="PF00702">
    <property type="entry name" value="Hydrolase"/>
    <property type="match status" value="1"/>
</dbReference>
<dbReference type="Proteomes" id="UP001358417">
    <property type="component" value="Unassembled WGS sequence"/>
</dbReference>
<proteinExistence type="predicted"/>
<dbReference type="InterPro" id="IPR023198">
    <property type="entry name" value="PGP-like_dom2"/>
</dbReference>